<accession>A0A507B5B5</accession>
<dbReference type="OrthoDB" id="6428749at2759"/>
<comment type="similarity">
    <text evidence="1">Belongs to the amidase family.</text>
</comment>
<dbReference type="PANTHER" id="PTHR46072">
    <property type="entry name" value="AMIDASE-RELATED-RELATED"/>
    <property type="match status" value="1"/>
</dbReference>
<proteinExistence type="inferred from homology"/>
<dbReference type="InterPro" id="IPR036928">
    <property type="entry name" value="AS_sf"/>
</dbReference>
<dbReference type="InParanoid" id="A0A507B5B5"/>
<dbReference type="EMBL" id="SKBQ01000046">
    <property type="protein sequence ID" value="TPX11810.1"/>
    <property type="molecule type" value="Genomic_DNA"/>
</dbReference>
<evidence type="ECO:0000256" key="2">
    <source>
        <dbReference type="ARBA" id="ARBA00022801"/>
    </source>
</evidence>
<evidence type="ECO:0000256" key="1">
    <source>
        <dbReference type="ARBA" id="ARBA00009199"/>
    </source>
</evidence>
<keyword evidence="2" id="KW-0378">Hydrolase</keyword>
<organism evidence="4 5">
    <name type="scientific">Thyridium curvatum</name>
    <dbReference type="NCBI Taxonomy" id="1093900"/>
    <lineage>
        <taxon>Eukaryota</taxon>
        <taxon>Fungi</taxon>
        <taxon>Dikarya</taxon>
        <taxon>Ascomycota</taxon>
        <taxon>Pezizomycotina</taxon>
        <taxon>Sordariomycetes</taxon>
        <taxon>Sordariomycetidae</taxon>
        <taxon>Thyridiales</taxon>
        <taxon>Thyridiaceae</taxon>
        <taxon>Thyridium</taxon>
    </lineage>
</organism>
<dbReference type="Pfam" id="PF01425">
    <property type="entry name" value="Amidase"/>
    <property type="match status" value="1"/>
</dbReference>
<protein>
    <recommendedName>
        <fullName evidence="3">Amidase domain-containing protein</fullName>
    </recommendedName>
</protein>
<evidence type="ECO:0000313" key="5">
    <source>
        <dbReference type="Proteomes" id="UP000319257"/>
    </source>
</evidence>
<keyword evidence="5" id="KW-1185">Reference proteome</keyword>
<dbReference type="SUPFAM" id="SSF75304">
    <property type="entry name" value="Amidase signature (AS) enzymes"/>
    <property type="match status" value="1"/>
</dbReference>
<evidence type="ECO:0000313" key="4">
    <source>
        <dbReference type="EMBL" id="TPX11810.1"/>
    </source>
</evidence>
<feature type="domain" description="Amidase" evidence="3">
    <location>
        <begin position="74"/>
        <end position="282"/>
    </location>
</feature>
<reference evidence="4 5" key="1">
    <citation type="submission" date="2019-06" db="EMBL/GenBank/DDBJ databases">
        <title>Draft genome sequence of the filamentous fungus Phialemoniopsis curvata isolated from diesel fuel.</title>
        <authorList>
            <person name="Varaljay V.A."/>
            <person name="Lyon W.J."/>
            <person name="Crouch A.L."/>
            <person name="Drake C.E."/>
            <person name="Hollomon J.M."/>
            <person name="Nadeau L.J."/>
            <person name="Nunn H.S."/>
            <person name="Stevenson B.S."/>
            <person name="Bojanowski C.L."/>
            <person name="Crookes-Goodson W.J."/>
        </authorList>
    </citation>
    <scope>NUCLEOTIDE SEQUENCE [LARGE SCALE GENOMIC DNA]</scope>
    <source>
        <strain evidence="4 5">D216</strain>
    </source>
</reference>
<evidence type="ECO:0000259" key="3">
    <source>
        <dbReference type="Pfam" id="PF01425"/>
    </source>
</evidence>
<dbReference type="GeneID" id="41974994"/>
<dbReference type="AlphaFoldDB" id="A0A507B5B5"/>
<name>A0A507B5B5_9PEZI</name>
<sequence>MSWKTIARDSQTKLLESIPQRWRIDVNKYKSLKNVTGVPGTCGLLTDEQLGITELSAVKIVKCLERRELKAVQVLEAFAARTAIAHQLVNCLTDWFYDDALERAKELDQYLDTYGRLSGVLHGVPVALKDYHVVKGHATTSGYVSKRDNIVQHDSAIVKALRDEGAIFFCKTTMPQTGMALETVSNLWGRTLNPFNRDLSAGGSSGGDAALVAMRGCPVTPSTDSGGSIRVPAAFNGLYAIRPTADRIPKGGMDNTNNGQTAFSLSCGPVCHSFEDLELLTEFGIYYPSGIEGILDTLKSSEEPLIPVFTKLQDIYQPKPLSAAELLKLNIKARVYKEQFLAAWDATASETQSGRPIDALICPSAPTIGLPHDFNLYWGYTSLFNIVDYPSIILPIPEPLEADPIHVTYKPLNTNPFDEANSHLYTPELFSNLPYTIQIVGRPFKDEELIQVASKIDGLF</sequence>
<dbReference type="GO" id="GO:0016787">
    <property type="term" value="F:hydrolase activity"/>
    <property type="evidence" value="ECO:0007669"/>
    <property type="project" value="UniProtKB-KW"/>
</dbReference>
<comment type="caution">
    <text evidence="4">The sequence shown here is derived from an EMBL/GenBank/DDBJ whole genome shotgun (WGS) entry which is preliminary data.</text>
</comment>
<gene>
    <name evidence="4" type="ORF">E0L32_007547</name>
</gene>
<dbReference type="InterPro" id="IPR023631">
    <property type="entry name" value="Amidase_dom"/>
</dbReference>
<dbReference type="Proteomes" id="UP000319257">
    <property type="component" value="Unassembled WGS sequence"/>
</dbReference>
<dbReference type="RefSeq" id="XP_030993521.1">
    <property type="nucleotide sequence ID" value="XM_031142303.1"/>
</dbReference>
<dbReference type="STRING" id="1093900.A0A507B5B5"/>
<dbReference type="Gene3D" id="3.90.1300.10">
    <property type="entry name" value="Amidase signature (AS) domain"/>
    <property type="match status" value="2"/>
</dbReference>